<organism evidence="1 2">
    <name type="scientific">candidate division WOR-1 bacterium RIFOXYB2_FULL_37_13</name>
    <dbReference type="NCBI Taxonomy" id="1802579"/>
    <lineage>
        <taxon>Bacteria</taxon>
        <taxon>Bacillati</taxon>
        <taxon>Saganbacteria</taxon>
    </lineage>
</organism>
<gene>
    <name evidence="1" type="ORF">A2310_06075</name>
</gene>
<reference evidence="1 2" key="1">
    <citation type="journal article" date="2016" name="Nat. Commun.">
        <title>Thousands of microbial genomes shed light on interconnected biogeochemical processes in an aquifer system.</title>
        <authorList>
            <person name="Anantharaman K."/>
            <person name="Brown C.T."/>
            <person name="Hug L.A."/>
            <person name="Sharon I."/>
            <person name="Castelle C.J."/>
            <person name="Probst A.J."/>
            <person name="Thomas B.C."/>
            <person name="Singh A."/>
            <person name="Wilkins M.J."/>
            <person name="Karaoz U."/>
            <person name="Brodie E.L."/>
            <person name="Williams K.H."/>
            <person name="Hubbard S.S."/>
            <person name="Banfield J.F."/>
        </authorList>
    </citation>
    <scope>NUCLEOTIDE SEQUENCE [LARGE SCALE GENOMIC DNA]</scope>
</reference>
<evidence type="ECO:0000313" key="1">
    <source>
        <dbReference type="EMBL" id="OGC23163.1"/>
    </source>
</evidence>
<protein>
    <submittedName>
        <fullName evidence="1">Uncharacterized protein</fullName>
    </submittedName>
</protein>
<proteinExistence type="predicted"/>
<evidence type="ECO:0000313" key="2">
    <source>
        <dbReference type="Proteomes" id="UP000178417"/>
    </source>
</evidence>
<sequence>MGNSISSVTPSLTHSVVMSATNQSLPRLSFVTALAARYVSTKRSALDCAALFKPRALAKKISTYKSRGQLQKEEGLGPIMLQQTSKTEQGASELAINAVENLLGIKLIGEYGEGRFQNLKRIVDDQTARMEVTTKIESEAIARKIVFSGVKGEKEDTDVLLEEVSAPTFTKGTEIKVVKKLTAEEKAQLYECLVNRLRYVKNVAIYVNKILINDLSNAGEKRIDITIDNEGYIVRDNGQGMSAEILVKNYLAISNTSRTQRKAYSDSAYPPGYYLKERTQDNVEKDTHGRVSFLLCEVEIQGVPAQKINIEENVGFEMGEGLERGEGTEKVFFKEQEACQIKKIVEKVLAMQDERKWSILNSLVAGLDGVEFVNGEKQTLIDWIYRETKKSVEAEEKNAEVVFVPNEKAFVALQTTARKIYLDRRLYDFNAKKAGLAEYKGYDSQNGHLMYVADFTDDAVVYVEAGKAVVVNRKYADNKLMLNQCFTAKYDGGDGLRLGWKVKARLPWEAKAKMADKAVCANQLLDVGNRQEEALTTMEAADELQEKALQKSEIASSEDETSLNYLIATGMERGEAYRTLAILQIRMEEAKKIFPEETADLSLENVVRDLVKRDANHRPKVKIVEGSLFIVSHNSSYSFSSVLSVRDHLIRKIGEGSGYTITLQKDSNSTVSLISDDRIIFLDRKTLNLAKTEPIAGLSCNEKCLYFIGGRIFKITNIHLEVVENGKFSPISVPNNSNCRVFVHNRDTYVVVEFEQNHSSLYRIKNDLSLVPILEAKTIYPKVVGDELFVSYIPYVPEKETKGFFARLEKDSLNNPISSQNTPYFGVYSLRNGRRFLIGEEDKNKYNIQEFIADNSLRPIFSGTYNLFEASVVNGRLLIIAREPDSDSYHLLELVDNKVETLFVWNLNGYAPIPIIYQVGEKYL</sequence>
<dbReference type="EMBL" id="MEUB01000020">
    <property type="protein sequence ID" value="OGC23163.1"/>
    <property type="molecule type" value="Genomic_DNA"/>
</dbReference>
<dbReference type="AlphaFoldDB" id="A0A1F4STZ8"/>
<dbReference type="STRING" id="1802579.A2310_06075"/>
<name>A0A1F4STZ8_UNCSA</name>
<dbReference type="Proteomes" id="UP000178417">
    <property type="component" value="Unassembled WGS sequence"/>
</dbReference>
<comment type="caution">
    <text evidence="1">The sequence shown here is derived from an EMBL/GenBank/DDBJ whole genome shotgun (WGS) entry which is preliminary data.</text>
</comment>
<accession>A0A1F4STZ8</accession>